<protein>
    <submittedName>
        <fullName evidence="1">Uncharacterized protein</fullName>
    </submittedName>
</protein>
<dbReference type="AlphaFoldDB" id="A0A382GAB4"/>
<evidence type="ECO:0000313" key="1">
    <source>
        <dbReference type="EMBL" id="SVB71792.1"/>
    </source>
</evidence>
<dbReference type="EMBL" id="UINC01054282">
    <property type="protein sequence ID" value="SVB71792.1"/>
    <property type="molecule type" value="Genomic_DNA"/>
</dbReference>
<proteinExistence type="predicted"/>
<gene>
    <name evidence="1" type="ORF">METZ01_LOCUS224646</name>
</gene>
<feature type="non-terminal residue" evidence="1">
    <location>
        <position position="1"/>
    </location>
</feature>
<accession>A0A382GAB4</accession>
<sequence length="65" mass="7323">VRAVTERLFVAEAALAPEVGFPGFDFDRVGAVLGSYRRVAQFLFSLILPYSLTSIAVYERLLRTW</sequence>
<reference evidence="1" key="1">
    <citation type="submission" date="2018-05" db="EMBL/GenBank/DDBJ databases">
        <authorList>
            <person name="Lanie J.A."/>
            <person name="Ng W.-L."/>
            <person name="Kazmierczak K.M."/>
            <person name="Andrzejewski T.M."/>
            <person name="Davidsen T.M."/>
            <person name="Wayne K.J."/>
            <person name="Tettelin H."/>
            <person name="Glass J.I."/>
            <person name="Rusch D."/>
            <person name="Podicherti R."/>
            <person name="Tsui H.-C.T."/>
            <person name="Winkler M.E."/>
        </authorList>
    </citation>
    <scope>NUCLEOTIDE SEQUENCE</scope>
</reference>
<name>A0A382GAB4_9ZZZZ</name>
<organism evidence="1">
    <name type="scientific">marine metagenome</name>
    <dbReference type="NCBI Taxonomy" id="408172"/>
    <lineage>
        <taxon>unclassified sequences</taxon>
        <taxon>metagenomes</taxon>
        <taxon>ecological metagenomes</taxon>
    </lineage>
</organism>